<proteinExistence type="predicted"/>
<evidence type="ECO:0000313" key="2">
    <source>
        <dbReference type="EMBL" id="MFC3615521.1"/>
    </source>
</evidence>
<evidence type="ECO:0000256" key="1">
    <source>
        <dbReference type="SAM" id="MobiDB-lite"/>
    </source>
</evidence>
<gene>
    <name evidence="2" type="ORF">ACFORG_17330</name>
</gene>
<dbReference type="RefSeq" id="WP_386736790.1">
    <property type="nucleotide sequence ID" value="NZ_JBHRXI010000017.1"/>
</dbReference>
<dbReference type="PANTHER" id="PTHR48312:SF1">
    <property type="entry name" value="SULFOTRANSFERASE"/>
    <property type="match status" value="1"/>
</dbReference>
<reference evidence="3" key="1">
    <citation type="journal article" date="2019" name="Int. J. Syst. Evol. Microbiol.">
        <title>The Global Catalogue of Microorganisms (GCM) 10K type strain sequencing project: providing services to taxonomists for standard genome sequencing and annotation.</title>
        <authorList>
            <consortium name="The Broad Institute Genomics Platform"/>
            <consortium name="The Broad Institute Genome Sequencing Center for Infectious Disease"/>
            <person name="Wu L."/>
            <person name="Ma J."/>
        </authorList>
    </citation>
    <scope>NUCLEOTIDE SEQUENCE [LARGE SCALE GENOMIC DNA]</scope>
    <source>
        <strain evidence="3">KCTC 42911</strain>
    </source>
</reference>
<keyword evidence="3" id="KW-1185">Reference proteome</keyword>
<dbReference type="Pfam" id="PF19798">
    <property type="entry name" value="Sulfotransfer_5"/>
    <property type="match status" value="1"/>
</dbReference>
<dbReference type="PANTHER" id="PTHR48312">
    <property type="match status" value="1"/>
</dbReference>
<dbReference type="EMBL" id="JBHRXI010000017">
    <property type="protein sequence ID" value="MFC3615521.1"/>
    <property type="molecule type" value="Genomic_DNA"/>
</dbReference>
<feature type="compositionally biased region" description="Basic and acidic residues" evidence="1">
    <location>
        <begin position="209"/>
        <end position="219"/>
    </location>
</feature>
<accession>A0ABV7TKI7</accession>
<dbReference type="Proteomes" id="UP001595629">
    <property type="component" value="Unassembled WGS sequence"/>
</dbReference>
<comment type="caution">
    <text evidence="2">The sequence shown here is derived from an EMBL/GenBank/DDBJ whole genome shotgun (WGS) entry which is preliminary data.</text>
</comment>
<name>A0ABV7TKI7_9RHOB</name>
<evidence type="ECO:0000313" key="3">
    <source>
        <dbReference type="Proteomes" id="UP001595629"/>
    </source>
</evidence>
<dbReference type="InterPro" id="IPR027417">
    <property type="entry name" value="P-loop_NTPase"/>
</dbReference>
<dbReference type="SUPFAM" id="SSF52540">
    <property type="entry name" value="P-loop containing nucleoside triphosphate hydrolases"/>
    <property type="match status" value="1"/>
</dbReference>
<feature type="region of interest" description="Disordered" evidence="1">
    <location>
        <begin position="204"/>
        <end position="229"/>
    </location>
</feature>
<organism evidence="2 3">
    <name type="scientific">Lutimaribacter marinistellae</name>
    <dbReference type="NCBI Taxonomy" id="1820329"/>
    <lineage>
        <taxon>Bacteria</taxon>
        <taxon>Pseudomonadati</taxon>
        <taxon>Pseudomonadota</taxon>
        <taxon>Alphaproteobacteria</taxon>
        <taxon>Rhodobacterales</taxon>
        <taxon>Roseobacteraceae</taxon>
        <taxon>Lutimaribacter</taxon>
    </lineage>
</organism>
<sequence>MHPIYALWAHPRSMSTATERIMRERGDLDCLHEPFMYDYYVHRKLRDLPGFEVQPDHPKDYEAIRDMILSRAEAGPVFFKDMSYYVMPRILGDADFLDRLQNMFLIRRPRAAILSYRKLDPDLTVEEIGLAAQLRHVEGLRALGRPVTVLRAEDLRADPEGMMQALWSAVGLPFSARAFEWQRSEAPGDWAQVQDWHGAVMGSTGIRPPDPDAERRESEAFDAAAAEDSRLRDLLPPHESAWRALSAIALTPSG</sequence>
<protein>
    <recommendedName>
        <fullName evidence="4">Sulfotransferase family protein</fullName>
    </recommendedName>
</protein>
<dbReference type="Gene3D" id="3.40.50.300">
    <property type="entry name" value="P-loop containing nucleotide triphosphate hydrolases"/>
    <property type="match status" value="1"/>
</dbReference>
<evidence type="ECO:0008006" key="4">
    <source>
        <dbReference type="Google" id="ProtNLM"/>
    </source>
</evidence>